<comment type="caution">
    <text evidence="3">The sequence shown here is derived from an EMBL/GenBank/DDBJ whole genome shotgun (WGS) entry which is preliminary data.</text>
</comment>
<dbReference type="Proteomes" id="UP000253570">
    <property type="component" value="Unassembled WGS sequence"/>
</dbReference>
<evidence type="ECO:0000256" key="1">
    <source>
        <dbReference type="SAM" id="MobiDB-lite"/>
    </source>
</evidence>
<dbReference type="AlphaFoldDB" id="A0A368DQF7"/>
<name>A0A368DQF7_9PROT</name>
<dbReference type="InterPro" id="IPR029058">
    <property type="entry name" value="AB_hydrolase_fold"/>
</dbReference>
<dbReference type="SUPFAM" id="SSF53474">
    <property type="entry name" value="alpha/beta-Hydrolases"/>
    <property type="match status" value="1"/>
</dbReference>
<gene>
    <name evidence="3" type="ORF">DBW71_03505</name>
</gene>
<evidence type="ECO:0000313" key="4">
    <source>
        <dbReference type="Proteomes" id="UP000253570"/>
    </source>
</evidence>
<accession>A0A368DQF7</accession>
<evidence type="ECO:0000259" key="2">
    <source>
        <dbReference type="Pfam" id="PF05448"/>
    </source>
</evidence>
<dbReference type="Pfam" id="PF05448">
    <property type="entry name" value="AXE1"/>
    <property type="match status" value="1"/>
</dbReference>
<keyword evidence="3" id="KW-0378">Hydrolase</keyword>
<proteinExistence type="predicted"/>
<protein>
    <submittedName>
        <fullName evidence="3">Alpha/beta hydrolase</fullName>
    </submittedName>
</protein>
<dbReference type="EMBL" id="QOQD01000006">
    <property type="protein sequence ID" value="RCL73556.1"/>
    <property type="molecule type" value="Genomic_DNA"/>
</dbReference>
<dbReference type="Gene3D" id="3.40.50.1820">
    <property type="entry name" value="alpha/beta hydrolase"/>
    <property type="match status" value="1"/>
</dbReference>
<feature type="compositionally biased region" description="Basic and acidic residues" evidence="1">
    <location>
        <begin position="393"/>
        <end position="403"/>
    </location>
</feature>
<reference evidence="3 4" key="1">
    <citation type="journal article" date="2018" name="Microbiome">
        <title>Fine metagenomic profile of the Mediterranean stratified and mixed water columns revealed by assembly and recruitment.</title>
        <authorList>
            <person name="Haro-Moreno J.M."/>
            <person name="Lopez-Perez M."/>
            <person name="De La Torre J.R."/>
            <person name="Picazo A."/>
            <person name="Camacho A."/>
            <person name="Rodriguez-Valera F."/>
        </authorList>
    </citation>
    <scope>NUCLEOTIDE SEQUENCE [LARGE SCALE GENOMIC DNA]</scope>
    <source>
        <strain evidence="3">MED-G57</strain>
    </source>
</reference>
<feature type="domain" description="Acetyl xylan esterase" evidence="2">
    <location>
        <begin position="203"/>
        <end position="343"/>
    </location>
</feature>
<dbReference type="PANTHER" id="PTHR22946:SF12">
    <property type="entry name" value="CONIDIAL PIGMENT BIOSYNTHESIS PROTEIN AYG1 (AFU_ORTHOLOGUE AFUA_2G17550)"/>
    <property type="match status" value="1"/>
</dbReference>
<dbReference type="PANTHER" id="PTHR22946">
    <property type="entry name" value="DIENELACTONE HYDROLASE DOMAIN-CONTAINING PROTEIN-RELATED"/>
    <property type="match status" value="1"/>
</dbReference>
<feature type="region of interest" description="Disordered" evidence="1">
    <location>
        <begin position="383"/>
        <end position="403"/>
    </location>
</feature>
<dbReference type="InterPro" id="IPR008391">
    <property type="entry name" value="AXE1_dom"/>
</dbReference>
<organism evidence="3 4">
    <name type="scientific">PS1 clade bacterium</name>
    <dbReference type="NCBI Taxonomy" id="2175152"/>
    <lineage>
        <taxon>Bacteria</taxon>
        <taxon>Pseudomonadati</taxon>
        <taxon>Pseudomonadota</taxon>
        <taxon>Alphaproteobacteria</taxon>
        <taxon>PS1 clade</taxon>
    </lineage>
</organism>
<dbReference type="InterPro" id="IPR050261">
    <property type="entry name" value="FrsA_esterase"/>
</dbReference>
<evidence type="ECO:0000313" key="3">
    <source>
        <dbReference type="EMBL" id="RCL73556.1"/>
    </source>
</evidence>
<sequence length="403" mass="46167">MRTPRLNRDGHQWIYDWIVKETGRVFHWDEEGRELPASVKSHGQISKHLGKQAQRLEKVALEEEQAGHKSTAFDLYYRASAKFAAAQHPVLETNDEKIYLHGRCIANFEKVIELAPYTIERVEIPFEDMQLQCNFFLCPGVDVAPTMIFIPGCDMTKEMWPDPKVVEAHARGMHLLVIDGPGQGMSNIRNQKLTHGNYERAVLKIVDWLETRPEVDKDKIGIFAVSMGSHWGLEVAASGDPRIKGVVGPWASYLDKYYILDTFSPRYKQLFGYLTGASSEEELDKIVAQMTVEGREKDIKCPILLTVGEYDSRSPVELVYNFYDKVTAPKELWVYEDTYHQAVMFKGTGQDRHDCHMMCMDWLVDVFNGKITAGHNKKMYLRTNGSGPNAKQGENKDARNWWE</sequence>
<dbReference type="GO" id="GO:0016787">
    <property type="term" value="F:hydrolase activity"/>
    <property type="evidence" value="ECO:0007669"/>
    <property type="project" value="UniProtKB-KW"/>
</dbReference>